<reference evidence="2 3" key="1">
    <citation type="submission" date="2015-07" db="EMBL/GenBank/DDBJ databases">
        <authorList>
            <person name="Noorani M."/>
        </authorList>
    </citation>
    <scope>NUCLEOTIDE SEQUENCE [LARGE SCALE GENOMIC DNA]</scope>
    <source>
        <strain evidence="2">BBA 69670</strain>
    </source>
</reference>
<dbReference type="PANTHER" id="PTHR13847:SF260">
    <property type="entry name" value="FAD DEPENDENT OXIDOREDUCTASE DOMAIN-CONTAINING PROTEIN"/>
    <property type="match status" value="1"/>
</dbReference>
<evidence type="ECO:0000259" key="1">
    <source>
        <dbReference type="Pfam" id="PF01266"/>
    </source>
</evidence>
<dbReference type="InterPro" id="IPR006076">
    <property type="entry name" value="FAD-dep_OxRdtase"/>
</dbReference>
<dbReference type="AlphaFoldDB" id="A0A0K6FMA2"/>
<keyword evidence="3" id="KW-1185">Reference proteome</keyword>
<accession>A0A0K6FMA2</accession>
<feature type="domain" description="FAD dependent oxidoreductase" evidence="1">
    <location>
        <begin position="12"/>
        <end position="143"/>
    </location>
</feature>
<dbReference type="PANTHER" id="PTHR13847">
    <property type="entry name" value="SARCOSINE DEHYDROGENASE-RELATED"/>
    <property type="match status" value="1"/>
</dbReference>
<organism evidence="2 3">
    <name type="scientific">Rhizoctonia solani</name>
    <dbReference type="NCBI Taxonomy" id="456999"/>
    <lineage>
        <taxon>Eukaryota</taxon>
        <taxon>Fungi</taxon>
        <taxon>Dikarya</taxon>
        <taxon>Basidiomycota</taxon>
        <taxon>Agaricomycotina</taxon>
        <taxon>Agaricomycetes</taxon>
        <taxon>Cantharellales</taxon>
        <taxon>Ceratobasidiaceae</taxon>
        <taxon>Rhizoctonia</taxon>
    </lineage>
</organism>
<dbReference type="InterPro" id="IPR036188">
    <property type="entry name" value="FAD/NAD-bd_sf"/>
</dbReference>
<sequence>MAIRGSTEATKWPINAGRTVGGYEYWIPRPARDTKEKVLIILGGSRKSLPQQGHNVADDSTIDPIIARSLRDFLPKIYAGEFEEQKVEMEWTGIMGFTRSGDPMVGPVFSSPGKPVPYQYISAGYSGHGMPRAFGCAEIIAQMIDSEVRGVGYLPHKLPEWMPRHMLTMLSDI</sequence>
<dbReference type="GO" id="GO:0005737">
    <property type="term" value="C:cytoplasm"/>
    <property type="evidence" value="ECO:0007669"/>
    <property type="project" value="TreeGrafter"/>
</dbReference>
<evidence type="ECO:0000313" key="3">
    <source>
        <dbReference type="Proteomes" id="UP000044841"/>
    </source>
</evidence>
<proteinExistence type="predicted"/>
<dbReference type="Proteomes" id="UP000044841">
    <property type="component" value="Unassembled WGS sequence"/>
</dbReference>
<dbReference type="Gene3D" id="3.30.9.10">
    <property type="entry name" value="D-Amino Acid Oxidase, subunit A, domain 2"/>
    <property type="match status" value="1"/>
</dbReference>
<protein>
    <recommendedName>
        <fullName evidence="1">FAD dependent oxidoreductase domain-containing protein</fullName>
    </recommendedName>
</protein>
<dbReference type="Gene3D" id="3.50.50.60">
    <property type="entry name" value="FAD/NAD(P)-binding domain"/>
    <property type="match status" value="1"/>
</dbReference>
<dbReference type="Pfam" id="PF01266">
    <property type="entry name" value="DAO"/>
    <property type="match status" value="1"/>
</dbReference>
<name>A0A0K6FMA2_9AGAM</name>
<dbReference type="EMBL" id="CYGV01000101">
    <property type="protein sequence ID" value="CUA67341.1"/>
    <property type="molecule type" value="Genomic_DNA"/>
</dbReference>
<evidence type="ECO:0000313" key="2">
    <source>
        <dbReference type="EMBL" id="CUA67341.1"/>
    </source>
</evidence>
<gene>
    <name evidence="2" type="ORF">RSOLAG22IIIB_13404</name>
</gene>